<dbReference type="AlphaFoldDB" id="A0A1W6LBC0"/>
<gene>
    <name evidence="2" type="ORF">A4W93_17165</name>
</gene>
<evidence type="ECO:0000256" key="1">
    <source>
        <dbReference type="SAM" id="MobiDB-lite"/>
    </source>
</evidence>
<accession>A0A1W6LBC0</accession>
<feature type="compositionally biased region" description="Low complexity" evidence="1">
    <location>
        <begin position="130"/>
        <end position="147"/>
    </location>
</feature>
<feature type="compositionally biased region" description="Polar residues" evidence="1">
    <location>
        <begin position="1"/>
        <end position="13"/>
    </location>
</feature>
<dbReference type="RefSeq" id="WP_085751776.1">
    <property type="nucleotide sequence ID" value="NZ_BSPR01000013.1"/>
</dbReference>
<reference evidence="2 3" key="1">
    <citation type="submission" date="2016-04" db="EMBL/GenBank/DDBJ databases">
        <title>Complete genome sequence of natural rubber-degrading, novel Gram-negative bacterium, Rhizobacter gummiphilus strain NS21.</title>
        <authorList>
            <person name="Tabata M."/>
            <person name="Kasai D."/>
            <person name="Fukuda M."/>
        </authorList>
    </citation>
    <scope>NUCLEOTIDE SEQUENCE [LARGE SCALE GENOMIC DNA]</scope>
    <source>
        <strain evidence="2 3">NS21</strain>
    </source>
</reference>
<dbReference type="Proteomes" id="UP000193427">
    <property type="component" value="Chromosome"/>
</dbReference>
<dbReference type="STRING" id="946333.A4W93_17165"/>
<dbReference type="OrthoDB" id="9157639at2"/>
<dbReference type="EMBL" id="CP015118">
    <property type="protein sequence ID" value="ARN21487.1"/>
    <property type="molecule type" value="Genomic_DNA"/>
</dbReference>
<sequence>MSGSQKPNGTVTTGFRAPADDQRWDRQPIYRIVEVSRDAEGRLRREGRVWHNDLEMLRKFGRAVAANTSSHRVMITDSLGEVIEELPVAPPDARHSAWDTWGGLDVPPAPRRKPKVASTPKPAPAMHGWADPPASTPAPAAAAATPPRDIPKLPIDQAAPSSPDEPFNPLPEHEQTLP</sequence>
<keyword evidence="3" id="KW-1185">Reference proteome</keyword>
<proteinExistence type="predicted"/>
<evidence type="ECO:0000313" key="3">
    <source>
        <dbReference type="Proteomes" id="UP000193427"/>
    </source>
</evidence>
<organism evidence="2 3">
    <name type="scientific">Piscinibacter gummiphilus</name>
    <dbReference type="NCBI Taxonomy" id="946333"/>
    <lineage>
        <taxon>Bacteria</taxon>
        <taxon>Pseudomonadati</taxon>
        <taxon>Pseudomonadota</taxon>
        <taxon>Betaproteobacteria</taxon>
        <taxon>Burkholderiales</taxon>
        <taxon>Sphaerotilaceae</taxon>
        <taxon>Piscinibacter</taxon>
    </lineage>
</organism>
<feature type="region of interest" description="Disordered" evidence="1">
    <location>
        <begin position="1"/>
        <end position="20"/>
    </location>
</feature>
<evidence type="ECO:0000313" key="2">
    <source>
        <dbReference type="EMBL" id="ARN21487.1"/>
    </source>
</evidence>
<feature type="region of interest" description="Disordered" evidence="1">
    <location>
        <begin position="99"/>
        <end position="178"/>
    </location>
</feature>
<protein>
    <submittedName>
        <fullName evidence="2">Uncharacterized protein</fullName>
    </submittedName>
</protein>
<dbReference type="KEGG" id="rgu:A4W93_17165"/>
<name>A0A1W6LBC0_9BURK</name>